<dbReference type="EMBL" id="GBXM01006202">
    <property type="protein sequence ID" value="JAI02376.1"/>
    <property type="molecule type" value="Transcribed_RNA"/>
</dbReference>
<keyword evidence="1" id="KW-1133">Transmembrane helix</keyword>
<evidence type="ECO:0000256" key="1">
    <source>
        <dbReference type="SAM" id="Phobius"/>
    </source>
</evidence>
<reference evidence="2" key="1">
    <citation type="submission" date="2014-11" db="EMBL/GenBank/DDBJ databases">
        <authorList>
            <person name="Amaro Gonzalez C."/>
        </authorList>
    </citation>
    <scope>NUCLEOTIDE SEQUENCE</scope>
</reference>
<evidence type="ECO:0000313" key="2">
    <source>
        <dbReference type="EMBL" id="JAI02376.1"/>
    </source>
</evidence>
<feature type="transmembrane region" description="Helical" evidence="1">
    <location>
        <begin position="52"/>
        <end position="70"/>
    </location>
</feature>
<protein>
    <submittedName>
        <fullName evidence="2">Uncharacterized protein</fullName>
    </submittedName>
</protein>
<dbReference type="AlphaFoldDB" id="A0A0E9XKM3"/>
<keyword evidence="1" id="KW-0472">Membrane</keyword>
<feature type="transmembrane region" description="Helical" evidence="1">
    <location>
        <begin position="7"/>
        <end position="32"/>
    </location>
</feature>
<organism evidence="2">
    <name type="scientific">Anguilla anguilla</name>
    <name type="common">European freshwater eel</name>
    <name type="synonym">Muraena anguilla</name>
    <dbReference type="NCBI Taxonomy" id="7936"/>
    <lineage>
        <taxon>Eukaryota</taxon>
        <taxon>Metazoa</taxon>
        <taxon>Chordata</taxon>
        <taxon>Craniata</taxon>
        <taxon>Vertebrata</taxon>
        <taxon>Euteleostomi</taxon>
        <taxon>Actinopterygii</taxon>
        <taxon>Neopterygii</taxon>
        <taxon>Teleostei</taxon>
        <taxon>Anguilliformes</taxon>
        <taxon>Anguillidae</taxon>
        <taxon>Anguilla</taxon>
    </lineage>
</organism>
<sequence>MKWGFCVMFGAVFLFFFFLAHSNFKCLLLFAVLLNLDLPFRALSLDTPCNLYIQYIEVIYLIYNVLYVIYRKYIFSLVNFYSFFAISHSVIN</sequence>
<proteinExistence type="predicted"/>
<accession>A0A0E9XKM3</accession>
<reference evidence="2" key="2">
    <citation type="journal article" date="2015" name="Fish Shellfish Immunol.">
        <title>Early steps in the European eel (Anguilla anguilla)-Vibrio vulnificus interaction in the gills: Role of the RtxA13 toxin.</title>
        <authorList>
            <person name="Callol A."/>
            <person name="Pajuelo D."/>
            <person name="Ebbesson L."/>
            <person name="Teles M."/>
            <person name="MacKenzie S."/>
            <person name="Amaro C."/>
        </authorList>
    </citation>
    <scope>NUCLEOTIDE SEQUENCE</scope>
</reference>
<name>A0A0E9XKM3_ANGAN</name>
<keyword evidence="1" id="KW-0812">Transmembrane</keyword>